<name>A0A4Y2FJH0_ARAVE</name>
<keyword evidence="2" id="KW-1185">Reference proteome</keyword>
<protein>
    <submittedName>
        <fullName evidence="1">Uncharacterized protein</fullName>
    </submittedName>
</protein>
<dbReference type="Proteomes" id="UP000499080">
    <property type="component" value="Unassembled WGS sequence"/>
</dbReference>
<comment type="caution">
    <text evidence="1">The sequence shown here is derived from an EMBL/GenBank/DDBJ whole genome shotgun (WGS) entry which is preliminary data.</text>
</comment>
<gene>
    <name evidence="1" type="ORF">AVEN_46934_1</name>
</gene>
<proteinExistence type="predicted"/>
<evidence type="ECO:0000313" key="2">
    <source>
        <dbReference type="Proteomes" id="UP000499080"/>
    </source>
</evidence>
<dbReference type="EMBL" id="BGPR01000970">
    <property type="protein sequence ID" value="GBM41662.1"/>
    <property type="molecule type" value="Genomic_DNA"/>
</dbReference>
<evidence type="ECO:0000313" key="1">
    <source>
        <dbReference type="EMBL" id="GBM41662.1"/>
    </source>
</evidence>
<accession>A0A4Y2FJH0</accession>
<organism evidence="1 2">
    <name type="scientific">Araneus ventricosus</name>
    <name type="common">Orbweaver spider</name>
    <name type="synonym">Epeira ventricosa</name>
    <dbReference type="NCBI Taxonomy" id="182803"/>
    <lineage>
        <taxon>Eukaryota</taxon>
        <taxon>Metazoa</taxon>
        <taxon>Ecdysozoa</taxon>
        <taxon>Arthropoda</taxon>
        <taxon>Chelicerata</taxon>
        <taxon>Arachnida</taxon>
        <taxon>Araneae</taxon>
        <taxon>Araneomorphae</taxon>
        <taxon>Entelegynae</taxon>
        <taxon>Araneoidea</taxon>
        <taxon>Araneidae</taxon>
        <taxon>Araneus</taxon>
    </lineage>
</organism>
<dbReference type="AlphaFoldDB" id="A0A4Y2FJH0"/>
<sequence>MERLNFNVLPLQDMAVRRVVSVLFKEPDILASVRDFPRKSLYPFDKNIEAWRKTVGNKMSGNILKIGLPASLTKQLIDTSTQMGRQILGWKGFHEEYLSVRRRFREPILERLCWTAAGVLDYRKTAEELIRSDVIGVVGRYQLASLYCLEDWIPLLWNELPEEKKLYFYDEKRHLESRWLPLQFSWPYIIKGELSKLYSLTRSYRRKLVSLHQFAFEESVEMPNKAAAEFFFQKLTQEEKEASLIPITKNLLAYRNCYQGVFPKEKVSEMLRYLLSVMTPDQQMRIFHEHAYTVLRSFVDWPCQDQFSEIADLVWNFLPESDYNSFLREMYERLRNSGYYFQMLFQEFFLRIPCDFRKRFMDRQCESGSYFARVLHLEDKEALETTFRCVDAATRAGILFSGFAFDYFRSSISRGRWDVVAVCLREARLSKEDRERLKEAFTGYLTLIGLGEKELKTRKWTRFFQFLDETDAPSKRCSEDETPTEAKMKKT</sequence>
<reference evidence="1 2" key="1">
    <citation type="journal article" date="2019" name="Sci. Rep.">
        <title>Orb-weaving spider Araneus ventricosus genome elucidates the spidroin gene catalogue.</title>
        <authorList>
            <person name="Kono N."/>
            <person name="Nakamura H."/>
            <person name="Ohtoshi R."/>
            <person name="Moran D.A.P."/>
            <person name="Shinohara A."/>
            <person name="Yoshida Y."/>
            <person name="Fujiwara M."/>
            <person name="Mori M."/>
            <person name="Tomita M."/>
            <person name="Arakawa K."/>
        </authorList>
    </citation>
    <scope>NUCLEOTIDE SEQUENCE [LARGE SCALE GENOMIC DNA]</scope>
</reference>